<feature type="compositionally biased region" description="Low complexity" evidence="1">
    <location>
        <begin position="299"/>
        <end position="312"/>
    </location>
</feature>
<dbReference type="InterPro" id="IPR021136">
    <property type="entry name" value="Flagellar_hook_control-like_C"/>
</dbReference>
<keyword evidence="3" id="KW-0282">Flagellum</keyword>
<sequence length="443" mass="44290">MTGIHLPPGLAPGQAPDPQTLRTAIALDQVAALQPVAEATESNVQNATGQAIRHSALASGPNAMAGQGALLPGASTQESLSAAARAILAVLDGAEAQPVRGTASLLPAAPTAASAQATAAALANAVGQSGLFYESHLAQWVSGARGLASVRPEPQAQVPVPGRPAVPAGASQGAAATPLSLQLAYAGSGTGAEPARPPMPSMPPLLPASQVLAEALASAGNPRVAHSHAAAEQALRQGTATTAAYSRGAAAEPAAQRPSAATLATQAYQSTAEAGARLAALDSLASQPARASDGGTPSAPADAGRQPAAAGPAIHPATEGVVRQQLELLATQQFRFAGEAWPGVPIEWELLRADADATASHGEAARPWSSRLRLQLPNLGVVEAVLTLGPGGLDARVATPETDVAARFIAARPHLRSQLEAHGIAVQRLSVQTQDSLAQGATQ</sequence>
<comment type="caution">
    <text evidence="3">The sequence shown here is derived from an EMBL/GenBank/DDBJ whole genome shotgun (WGS) entry which is preliminary data.</text>
</comment>
<feature type="domain" description="Flagellar hook-length control protein-like C-terminal" evidence="2">
    <location>
        <begin position="363"/>
        <end position="437"/>
    </location>
</feature>
<evidence type="ECO:0000313" key="4">
    <source>
        <dbReference type="Proteomes" id="UP000249638"/>
    </source>
</evidence>
<feature type="region of interest" description="Disordered" evidence="1">
    <location>
        <begin position="152"/>
        <end position="173"/>
    </location>
</feature>
<dbReference type="Gene3D" id="3.30.750.140">
    <property type="match status" value="1"/>
</dbReference>
<keyword evidence="3" id="KW-0966">Cell projection</keyword>
<dbReference type="EMBL" id="QKZN01000001">
    <property type="protein sequence ID" value="PZX33778.1"/>
    <property type="molecule type" value="Genomic_DNA"/>
</dbReference>
<keyword evidence="4" id="KW-1185">Reference proteome</keyword>
<dbReference type="Proteomes" id="UP000249638">
    <property type="component" value="Unassembled WGS sequence"/>
</dbReference>
<accession>A0A2W7PCE8</accession>
<dbReference type="Pfam" id="PF02120">
    <property type="entry name" value="Flg_hook"/>
    <property type="match status" value="1"/>
</dbReference>
<organism evidence="3 4">
    <name type="scientific">Cupriavidus phytorum</name>
    <dbReference type="NCBI Taxonomy" id="3024399"/>
    <lineage>
        <taxon>Bacteria</taxon>
        <taxon>Pseudomonadati</taxon>
        <taxon>Pseudomonadota</taxon>
        <taxon>Betaproteobacteria</taxon>
        <taxon>Burkholderiales</taxon>
        <taxon>Burkholderiaceae</taxon>
        <taxon>Cupriavidus</taxon>
    </lineage>
</organism>
<feature type="region of interest" description="Disordered" evidence="1">
    <location>
        <begin position="285"/>
        <end position="312"/>
    </location>
</feature>
<evidence type="ECO:0000313" key="3">
    <source>
        <dbReference type="EMBL" id="PZX33778.1"/>
    </source>
</evidence>
<gene>
    <name evidence="3" type="ORF">C7416_10160</name>
</gene>
<evidence type="ECO:0000256" key="1">
    <source>
        <dbReference type="SAM" id="MobiDB-lite"/>
    </source>
</evidence>
<name>A0A2W7PCE8_9BURK</name>
<keyword evidence="3" id="KW-0969">Cilium</keyword>
<proteinExistence type="predicted"/>
<evidence type="ECO:0000259" key="2">
    <source>
        <dbReference type="Pfam" id="PF02120"/>
    </source>
</evidence>
<reference evidence="3" key="1">
    <citation type="submission" date="2018-06" db="EMBL/GenBank/DDBJ databases">
        <title>Genomic Encyclopedia of Type Strains, Phase IV (KMG-V): Genome sequencing to study the core and pangenomes of soil and plant-associated prokaryotes.</title>
        <authorList>
            <person name="Whitman W."/>
        </authorList>
    </citation>
    <scope>NUCLEOTIDE SEQUENCE [LARGE SCALE GENOMIC DNA]</scope>
    <source>
        <strain evidence="3">MLR2-44</strain>
    </source>
</reference>
<protein>
    <submittedName>
        <fullName evidence="3">Flagellar hook-length control protein FliK</fullName>
    </submittedName>
</protein>
<dbReference type="AlphaFoldDB" id="A0A2W7PCE8"/>
<dbReference type="InterPro" id="IPR038610">
    <property type="entry name" value="FliK-like_C_sf"/>
</dbReference>
<feature type="compositionally biased region" description="Low complexity" evidence="1">
    <location>
        <begin position="154"/>
        <end position="173"/>
    </location>
</feature>